<organism evidence="2 3">
    <name type="scientific">Stephania cephalantha</name>
    <dbReference type="NCBI Taxonomy" id="152367"/>
    <lineage>
        <taxon>Eukaryota</taxon>
        <taxon>Viridiplantae</taxon>
        <taxon>Streptophyta</taxon>
        <taxon>Embryophyta</taxon>
        <taxon>Tracheophyta</taxon>
        <taxon>Spermatophyta</taxon>
        <taxon>Magnoliopsida</taxon>
        <taxon>Ranunculales</taxon>
        <taxon>Menispermaceae</taxon>
        <taxon>Menispermoideae</taxon>
        <taxon>Cissampelideae</taxon>
        <taxon>Stephania</taxon>
    </lineage>
</organism>
<gene>
    <name evidence="2" type="ORF">Scep_025086</name>
</gene>
<protein>
    <submittedName>
        <fullName evidence="2">Uncharacterized protein</fullName>
    </submittedName>
</protein>
<accession>A0AAP0HYU9</accession>
<comment type="caution">
    <text evidence="2">The sequence shown here is derived from an EMBL/GenBank/DDBJ whole genome shotgun (WGS) entry which is preliminary data.</text>
</comment>
<name>A0AAP0HYU9_9MAGN</name>
<keyword evidence="3" id="KW-1185">Reference proteome</keyword>
<sequence length="73" mass="8278">MLCTPEEASGGDRRHRWTDARPSEAEGTDAEADCDAAIGVQGLVDRLLEQRHRKRIIKDRRSQIGHRLESRPT</sequence>
<feature type="region of interest" description="Disordered" evidence="1">
    <location>
        <begin position="1"/>
        <end position="31"/>
    </location>
</feature>
<dbReference type="EMBL" id="JBBNAG010000010">
    <property type="protein sequence ID" value="KAK9101656.1"/>
    <property type="molecule type" value="Genomic_DNA"/>
</dbReference>
<evidence type="ECO:0000256" key="1">
    <source>
        <dbReference type="SAM" id="MobiDB-lite"/>
    </source>
</evidence>
<evidence type="ECO:0000313" key="2">
    <source>
        <dbReference type="EMBL" id="KAK9101656.1"/>
    </source>
</evidence>
<reference evidence="2 3" key="1">
    <citation type="submission" date="2024-01" db="EMBL/GenBank/DDBJ databases">
        <title>Genome assemblies of Stephania.</title>
        <authorList>
            <person name="Yang L."/>
        </authorList>
    </citation>
    <scope>NUCLEOTIDE SEQUENCE [LARGE SCALE GENOMIC DNA]</scope>
    <source>
        <strain evidence="2">JXDWG</strain>
        <tissue evidence="2">Leaf</tissue>
    </source>
</reference>
<dbReference type="Proteomes" id="UP001419268">
    <property type="component" value="Unassembled WGS sequence"/>
</dbReference>
<proteinExistence type="predicted"/>
<evidence type="ECO:0000313" key="3">
    <source>
        <dbReference type="Proteomes" id="UP001419268"/>
    </source>
</evidence>
<dbReference type="AlphaFoldDB" id="A0AAP0HYU9"/>